<comment type="caution">
    <text evidence="7">The sequence shown here is derived from an EMBL/GenBank/DDBJ whole genome shotgun (WGS) entry which is preliminary data.</text>
</comment>
<dbReference type="OrthoDB" id="1634853at2759"/>
<evidence type="ECO:0000313" key="8">
    <source>
        <dbReference type="Proteomes" id="UP000585474"/>
    </source>
</evidence>
<sequence>MGAKRFSPTKLTSDQINTKYPPPSGYPSELANQQAQTGAALNNSYDQSDSDTDDDNWPEDASLWADDFFLFQRESSLQQQTRHSMELAAAHFPTLYTSGGSEDPDTLQFSVEVAEEEWYMSVIHYHEEDACMFIRHRPPFVKQYSLEARDIIRFLQPSPCLHTHHFAIAFTRRQENSSDQITKSERGSFMFQLKVSTGDVCYNRIFIHREKVTSHFPTNQIPRKTKIVRFTDVQNKDWYMDVKRYNSGFYGFVTDWLRFVREWNLRPTDVIQFYNPAKPSHSKHFLVEVREKSIRLIRRNLAAKNTRKTVSNTSVEG</sequence>
<dbReference type="InterPro" id="IPR044800">
    <property type="entry name" value="LEC2-like"/>
</dbReference>
<proteinExistence type="predicted"/>
<keyword evidence="4" id="KW-0804">Transcription</keyword>
<gene>
    <name evidence="7" type="ORF">Acr_07g0007030</name>
</gene>
<dbReference type="PANTHER" id="PTHR31140:SF139">
    <property type="entry name" value="B3 DOMAIN-CONTAINING PROTEIN OS02G0455900-RELATED"/>
    <property type="match status" value="1"/>
</dbReference>
<dbReference type="GO" id="GO:0005634">
    <property type="term" value="C:nucleus"/>
    <property type="evidence" value="ECO:0007669"/>
    <property type="project" value="UniProtKB-SubCell"/>
</dbReference>
<comment type="subcellular location">
    <subcellularLocation>
        <location evidence="1">Nucleus</location>
    </subcellularLocation>
</comment>
<evidence type="ECO:0000313" key="7">
    <source>
        <dbReference type="EMBL" id="GFY90506.1"/>
    </source>
</evidence>
<protein>
    <recommendedName>
        <fullName evidence="9">TF-B3 domain-containing protein</fullName>
    </recommendedName>
</protein>
<evidence type="ECO:0000256" key="2">
    <source>
        <dbReference type="ARBA" id="ARBA00023015"/>
    </source>
</evidence>
<feature type="compositionally biased region" description="Acidic residues" evidence="6">
    <location>
        <begin position="48"/>
        <end position="57"/>
    </location>
</feature>
<evidence type="ECO:0008006" key="9">
    <source>
        <dbReference type="Google" id="ProtNLM"/>
    </source>
</evidence>
<name>A0A7J0EWB6_9ERIC</name>
<evidence type="ECO:0000256" key="4">
    <source>
        <dbReference type="ARBA" id="ARBA00023163"/>
    </source>
</evidence>
<feature type="region of interest" description="Disordered" evidence="6">
    <location>
        <begin position="1"/>
        <end position="57"/>
    </location>
</feature>
<organism evidence="7 8">
    <name type="scientific">Actinidia rufa</name>
    <dbReference type="NCBI Taxonomy" id="165716"/>
    <lineage>
        <taxon>Eukaryota</taxon>
        <taxon>Viridiplantae</taxon>
        <taxon>Streptophyta</taxon>
        <taxon>Embryophyta</taxon>
        <taxon>Tracheophyta</taxon>
        <taxon>Spermatophyta</taxon>
        <taxon>Magnoliopsida</taxon>
        <taxon>eudicotyledons</taxon>
        <taxon>Gunneridae</taxon>
        <taxon>Pentapetalae</taxon>
        <taxon>asterids</taxon>
        <taxon>Ericales</taxon>
        <taxon>Actinidiaceae</taxon>
        <taxon>Actinidia</taxon>
    </lineage>
</organism>
<dbReference type="AlphaFoldDB" id="A0A7J0EWB6"/>
<evidence type="ECO:0000256" key="3">
    <source>
        <dbReference type="ARBA" id="ARBA00023125"/>
    </source>
</evidence>
<keyword evidence="3" id="KW-0238">DNA-binding</keyword>
<keyword evidence="2" id="KW-0805">Transcription regulation</keyword>
<feature type="compositionally biased region" description="Polar residues" evidence="6">
    <location>
        <begin position="30"/>
        <end position="41"/>
    </location>
</feature>
<dbReference type="InterPro" id="IPR015300">
    <property type="entry name" value="DNA-bd_pseudobarrel_sf"/>
</dbReference>
<dbReference type="SUPFAM" id="SSF101936">
    <property type="entry name" value="DNA-binding pseudobarrel domain"/>
    <property type="match status" value="1"/>
</dbReference>
<feature type="compositionally biased region" description="Polar residues" evidence="6">
    <location>
        <begin position="9"/>
        <end position="18"/>
    </location>
</feature>
<dbReference type="PANTHER" id="PTHR31140">
    <property type="entry name" value="B3 DOMAIN-CONTAINING TRANSCRIPTION FACTOR ABI3"/>
    <property type="match status" value="1"/>
</dbReference>
<evidence type="ECO:0000256" key="5">
    <source>
        <dbReference type="ARBA" id="ARBA00023242"/>
    </source>
</evidence>
<dbReference type="Gene3D" id="2.40.330.10">
    <property type="entry name" value="DNA-binding pseudobarrel domain"/>
    <property type="match status" value="1"/>
</dbReference>
<reference evidence="7 8" key="1">
    <citation type="submission" date="2019-07" db="EMBL/GenBank/DDBJ databases">
        <title>De Novo Assembly of kiwifruit Actinidia rufa.</title>
        <authorList>
            <person name="Sugita-Konishi S."/>
            <person name="Sato K."/>
            <person name="Mori E."/>
            <person name="Abe Y."/>
            <person name="Kisaki G."/>
            <person name="Hamano K."/>
            <person name="Suezawa K."/>
            <person name="Otani M."/>
            <person name="Fukuda T."/>
            <person name="Manabe T."/>
            <person name="Gomi K."/>
            <person name="Tabuchi M."/>
            <person name="Akimitsu K."/>
            <person name="Kataoka I."/>
        </authorList>
    </citation>
    <scope>NUCLEOTIDE SEQUENCE [LARGE SCALE GENOMIC DNA]</scope>
    <source>
        <strain evidence="8">cv. Fuchu</strain>
    </source>
</reference>
<accession>A0A7J0EWB6</accession>
<evidence type="ECO:0000256" key="6">
    <source>
        <dbReference type="SAM" id="MobiDB-lite"/>
    </source>
</evidence>
<keyword evidence="8" id="KW-1185">Reference proteome</keyword>
<evidence type="ECO:0000256" key="1">
    <source>
        <dbReference type="ARBA" id="ARBA00004123"/>
    </source>
</evidence>
<dbReference type="EMBL" id="BJWL01000007">
    <property type="protein sequence ID" value="GFY90506.1"/>
    <property type="molecule type" value="Genomic_DNA"/>
</dbReference>
<dbReference type="GO" id="GO:0003700">
    <property type="term" value="F:DNA-binding transcription factor activity"/>
    <property type="evidence" value="ECO:0007669"/>
    <property type="project" value="InterPro"/>
</dbReference>
<dbReference type="Proteomes" id="UP000585474">
    <property type="component" value="Unassembled WGS sequence"/>
</dbReference>
<keyword evidence="5" id="KW-0539">Nucleus</keyword>
<dbReference type="GO" id="GO:0003677">
    <property type="term" value="F:DNA binding"/>
    <property type="evidence" value="ECO:0007669"/>
    <property type="project" value="UniProtKB-KW"/>
</dbReference>